<dbReference type="OrthoDB" id="429813at2759"/>
<comment type="function">
    <text evidence="4">Catalyzes the reduction of fatty acyl-CoA to fatty alcohols.</text>
</comment>
<keyword evidence="3 4" id="KW-0443">Lipid metabolism</keyword>
<dbReference type="GO" id="GO:0080019">
    <property type="term" value="F:alcohol-forming very long-chain fatty acyl-CoA reductase activity"/>
    <property type="evidence" value="ECO:0007669"/>
    <property type="project" value="InterPro"/>
</dbReference>
<feature type="domain" description="Thioester reductase (TE)" evidence="6">
    <location>
        <begin position="77"/>
        <end position="288"/>
    </location>
</feature>
<comment type="catalytic activity">
    <reaction evidence="4">
        <text>a long-chain fatty acyl-CoA + 2 NADPH + 2 H(+) = a long-chain primary fatty alcohol + 2 NADP(+) + CoA</text>
        <dbReference type="Rhea" id="RHEA:52716"/>
        <dbReference type="ChEBI" id="CHEBI:15378"/>
        <dbReference type="ChEBI" id="CHEBI:57287"/>
        <dbReference type="ChEBI" id="CHEBI:57783"/>
        <dbReference type="ChEBI" id="CHEBI:58349"/>
        <dbReference type="ChEBI" id="CHEBI:77396"/>
        <dbReference type="ChEBI" id="CHEBI:83139"/>
        <dbReference type="EC" id="1.2.1.84"/>
    </reaction>
</comment>
<evidence type="ECO:0000259" key="6">
    <source>
        <dbReference type="Pfam" id="PF07993"/>
    </source>
</evidence>
<feature type="domain" description="Fatty acyl-CoA reductase C-terminal" evidence="5">
    <location>
        <begin position="359"/>
        <end position="451"/>
    </location>
</feature>
<dbReference type="EMBL" id="OV725079">
    <property type="protein sequence ID" value="CAH1396824.1"/>
    <property type="molecule type" value="Genomic_DNA"/>
</dbReference>
<dbReference type="CDD" id="cd09071">
    <property type="entry name" value="FAR_C"/>
    <property type="match status" value="1"/>
</dbReference>
<dbReference type="Proteomes" id="UP001152798">
    <property type="component" value="Chromosome 3"/>
</dbReference>
<comment type="similarity">
    <text evidence="1 4">Belongs to the fatty acyl-CoA reductase family.</text>
</comment>
<dbReference type="InterPro" id="IPR026055">
    <property type="entry name" value="FAR"/>
</dbReference>
<dbReference type="Pfam" id="PF07993">
    <property type="entry name" value="NAD_binding_4"/>
    <property type="match status" value="1"/>
</dbReference>
<reference evidence="7" key="1">
    <citation type="submission" date="2022-01" db="EMBL/GenBank/DDBJ databases">
        <authorList>
            <person name="King R."/>
        </authorList>
    </citation>
    <scope>NUCLEOTIDE SEQUENCE</scope>
</reference>
<dbReference type="InterPro" id="IPR036291">
    <property type="entry name" value="NAD(P)-bd_dom_sf"/>
</dbReference>
<dbReference type="EC" id="1.2.1.84" evidence="4"/>
<evidence type="ECO:0000313" key="7">
    <source>
        <dbReference type="EMBL" id="CAH1396824.1"/>
    </source>
</evidence>
<dbReference type="Pfam" id="PF03015">
    <property type="entry name" value="Sterile"/>
    <property type="match status" value="1"/>
</dbReference>
<evidence type="ECO:0000256" key="4">
    <source>
        <dbReference type="RuleBase" id="RU363097"/>
    </source>
</evidence>
<dbReference type="CDD" id="cd05236">
    <property type="entry name" value="FAR-N_SDR_e"/>
    <property type="match status" value="1"/>
</dbReference>
<dbReference type="PANTHER" id="PTHR11011:SF45">
    <property type="entry name" value="FATTY ACYL-COA REDUCTASE CG8306-RELATED"/>
    <property type="match status" value="1"/>
</dbReference>
<evidence type="ECO:0000259" key="5">
    <source>
        <dbReference type="Pfam" id="PF03015"/>
    </source>
</evidence>
<dbReference type="Gene3D" id="3.40.50.720">
    <property type="entry name" value="NAD(P)-binding Rossmann-like Domain"/>
    <property type="match status" value="1"/>
</dbReference>
<dbReference type="GO" id="GO:0005777">
    <property type="term" value="C:peroxisome"/>
    <property type="evidence" value="ECO:0007669"/>
    <property type="project" value="TreeGrafter"/>
</dbReference>
<accession>A0A9P0H7G3</accession>
<keyword evidence="4" id="KW-0560">Oxidoreductase</keyword>
<proteinExistence type="inferred from homology"/>
<organism evidence="7 8">
    <name type="scientific">Nezara viridula</name>
    <name type="common">Southern green stink bug</name>
    <name type="synonym">Cimex viridulus</name>
    <dbReference type="NCBI Taxonomy" id="85310"/>
    <lineage>
        <taxon>Eukaryota</taxon>
        <taxon>Metazoa</taxon>
        <taxon>Ecdysozoa</taxon>
        <taxon>Arthropoda</taxon>
        <taxon>Hexapoda</taxon>
        <taxon>Insecta</taxon>
        <taxon>Pterygota</taxon>
        <taxon>Neoptera</taxon>
        <taxon>Paraneoptera</taxon>
        <taxon>Hemiptera</taxon>
        <taxon>Heteroptera</taxon>
        <taxon>Panheteroptera</taxon>
        <taxon>Pentatomomorpha</taxon>
        <taxon>Pentatomoidea</taxon>
        <taxon>Pentatomidae</taxon>
        <taxon>Pentatominae</taxon>
        <taxon>Nezara</taxon>
    </lineage>
</organism>
<keyword evidence="2 4" id="KW-0444">Lipid biosynthesis</keyword>
<dbReference type="SUPFAM" id="SSF51735">
    <property type="entry name" value="NAD(P)-binding Rossmann-fold domains"/>
    <property type="match status" value="1"/>
</dbReference>
<dbReference type="GO" id="GO:0102965">
    <property type="term" value="F:alcohol-forming long-chain fatty acyl-CoA reductase activity"/>
    <property type="evidence" value="ECO:0007669"/>
    <property type="project" value="UniProtKB-EC"/>
</dbReference>
<dbReference type="GO" id="GO:0035336">
    <property type="term" value="P:long-chain fatty-acyl-CoA metabolic process"/>
    <property type="evidence" value="ECO:0007669"/>
    <property type="project" value="TreeGrafter"/>
</dbReference>
<protein>
    <recommendedName>
        <fullName evidence="4">Fatty acyl-CoA reductase</fullName>
        <ecNumber evidence="4">1.2.1.84</ecNumber>
    </recommendedName>
</protein>
<name>A0A9P0H7G3_NEZVI</name>
<sequence>MHGAVDLIARCEFTGPAVVWSFLQGRAMLCPHRFLSFCTCGGSTGPVEAWGIPGSRCGVLRPIDSVKDHNPSYRGEGIYAKLQAVGGDVGQDNLGMSPEDREKLKPEIHVVIHSAATLDFEADLKETVSINLLGTKRVIEFCRELTNLQALLHVSSAYVNSHLTNAEEKIYPVPEKAEKVIEVARTVSDTDLEEATKKLLGSYVNTYTFTKALAEQEVVASISSFPSCIVRPSMIVGAWKEPIPGWTASKNGPQGFLMGAGKGVVRRLPANPDLIADYIPVDVVVNGILVGAYHAATTRPSETPIFHLTSSTHKPFRWNILTPHMEEILEKYPLKSAAWYPTLKLLPSLFLFKLSAIFFHWIPAYILDTVTKVAGGRPILVKLHTNINRSLDRLEPFIFNEWLFDNKSLLKLSSTLKESDKDSFYLDIATIDWLDFFDNLAAGVKVYLQNEPLSNFDSARKKQKM</sequence>
<keyword evidence="8" id="KW-1185">Reference proteome</keyword>
<gene>
    <name evidence="7" type="ORF">NEZAVI_LOCUS6800</name>
</gene>
<evidence type="ECO:0000313" key="8">
    <source>
        <dbReference type="Proteomes" id="UP001152798"/>
    </source>
</evidence>
<dbReference type="InterPro" id="IPR033640">
    <property type="entry name" value="FAR_C"/>
</dbReference>
<keyword evidence="4" id="KW-0521">NADP</keyword>
<dbReference type="AlphaFoldDB" id="A0A9P0H7G3"/>
<evidence type="ECO:0000256" key="2">
    <source>
        <dbReference type="ARBA" id="ARBA00022516"/>
    </source>
</evidence>
<evidence type="ECO:0000256" key="3">
    <source>
        <dbReference type="ARBA" id="ARBA00023098"/>
    </source>
</evidence>
<dbReference type="InterPro" id="IPR013120">
    <property type="entry name" value="FAR_NAD-bd"/>
</dbReference>
<dbReference type="PANTHER" id="PTHR11011">
    <property type="entry name" value="MALE STERILITY PROTEIN 2-RELATED"/>
    <property type="match status" value="1"/>
</dbReference>
<evidence type="ECO:0000256" key="1">
    <source>
        <dbReference type="ARBA" id="ARBA00005928"/>
    </source>
</evidence>